<dbReference type="HOGENOM" id="CLU_1721666_0_0_6"/>
<protein>
    <submittedName>
        <fullName evidence="1">Putative virulence associated protein VapA</fullName>
    </submittedName>
    <submittedName>
        <fullName evidence="2">Virulence-associated protein</fullName>
    </submittedName>
</protein>
<evidence type="ECO:0000313" key="4">
    <source>
        <dbReference type="Proteomes" id="UP000324170"/>
    </source>
</evidence>
<evidence type="ECO:0000313" key="1">
    <source>
        <dbReference type="EMBL" id="CDG18977.1"/>
    </source>
</evidence>
<evidence type="ECO:0000313" key="2">
    <source>
        <dbReference type="EMBL" id="TYP07565.1"/>
    </source>
</evidence>
<sequence length="152" mass="17049">MIDAINENEIKVQALKVFSKEMQGKLEQNKLDEIYKKFLLGEKGYAYKSRPYITSYVFYTHVELAVSNGFIFIGHGNVVDSPGSGSYWGKLYAKDFDKLRANTDSFWYISDLTSGIFLFFDLNSTLLANFVGFGISSVLSSGTGYGSWSSVH</sequence>
<reference evidence="1 3" key="1">
    <citation type="submission" date="2013-07" db="EMBL/GenBank/DDBJ databases">
        <authorList>
            <person name="Genoscope - CEA"/>
        </authorList>
    </citation>
    <scope>NUCLEOTIDE SEQUENCE [LARGE SCALE GENOMIC DNA]</scope>
    <source>
        <strain evidence="1">FRM16</strain>
        <strain evidence="3">FRM16 / DSM 17909</strain>
    </source>
</reference>
<dbReference type="KEGG" id="xdo:XDD1_3287"/>
<dbReference type="EMBL" id="FO704550">
    <property type="protein sequence ID" value="CDG18977.1"/>
    <property type="molecule type" value="Genomic_DNA"/>
</dbReference>
<dbReference type="EMBL" id="VNHN01000022">
    <property type="protein sequence ID" value="TYP07565.1"/>
    <property type="molecule type" value="Genomic_DNA"/>
</dbReference>
<keyword evidence="4" id="KW-1185">Reference proteome</keyword>
<name>A0A068QVD1_9GAMM</name>
<accession>A0A068QVD1</accession>
<dbReference type="Proteomes" id="UP000324170">
    <property type="component" value="Unassembled WGS sequence"/>
</dbReference>
<evidence type="ECO:0000313" key="3">
    <source>
        <dbReference type="Proteomes" id="UP000032721"/>
    </source>
</evidence>
<dbReference type="InterPro" id="IPR038625">
    <property type="entry name" value="R_equi_Vir_sf"/>
</dbReference>
<dbReference type="Pfam" id="PF05526">
    <property type="entry name" value="R_equi_Vir"/>
    <property type="match status" value="1"/>
</dbReference>
<dbReference type="InterPro" id="IPR008810">
    <property type="entry name" value="R_equi_Vir"/>
</dbReference>
<proteinExistence type="predicted"/>
<dbReference type="AlphaFoldDB" id="A0A068QVD1"/>
<dbReference type="RefSeq" id="WP_052705728.1">
    <property type="nucleotide sequence ID" value="NZ_CAWMED010000001.1"/>
</dbReference>
<dbReference type="Gene3D" id="2.40.128.480">
    <property type="entry name" value="Rhodococcus equi virulence-associated protein"/>
    <property type="match status" value="1"/>
</dbReference>
<dbReference type="OrthoDB" id="6444156at2"/>
<dbReference type="Proteomes" id="UP000032721">
    <property type="component" value="Chromosome"/>
</dbReference>
<reference evidence="2 4" key="2">
    <citation type="submission" date="2019-07" db="EMBL/GenBank/DDBJ databases">
        <title>Genomic Encyclopedia of Type Strains, Phase I: the one thousand microbial genomes (KMG-I) project.</title>
        <authorList>
            <person name="Kyrpides N."/>
        </authorList>
    </citation>
    <scope>NUCLEOTIDE SEQUENCE [LARGE SCALE GENOMIC DNA]</scope>
    <source>
        <strain evidence="2 4">DSM 17909</strain>
    </source>
</reference>
<gene>
    <name evidence="2" type="ORF">LY16_01699</name>
    <name evidence="1" type="ORF">XDD1_3287</name>
</gene>
<organism evidence="1 3">
    <name type="scientific">Xenorhabdus doucetiae</name>
    <dbReference type="NCBI Taxonomy" id="351671"/>
    <lineage>
        <taxon>Bacteria</taxon>
        <taxon>Pseudomonadati</taxon>
        <taxon>Pseudomonadota</taxon>
        <taxon>Gammaproteobacteria</taxon>
        <taxon>Enterobacterales</taxon>
        <taxon>Morganellaceae</taxon>
        <taxon>Xenorhabdus</taxon>
    </lineage>
</organism>